<dbReference type="Proteomes" id="UP000002706">
    <property type="component" value="Chromosome"/>
</dbReference>
<evidence type="ECO:0000256" key="4">
    <source>
        <dbReference type="PIRNR" id="PIRNR005054"/>
    </source>
</evidence>
<accession>Q3AA62</accession>
<name>Q3AA62_CARHZ</name>
<keyword evidence="3" id="KW-0051">Antiviral defense</keyword>
<dbReference type="GO" id="GO:0003723">
    <property type="term" value="F:RNA binding"/>
    <property type="evidence" value="ECO:0007669"/>
    <property type="project" value="UniProtKB-KW"/>
</dbReference>
<dbReference type="RefSeq" id="WP_011345045.1">
    <property type="nucleotide sequence ID" value="NC_007503.1"/>
</dbReference>
<dbReference type="AlphaFoldDB" id="Q3AA62"/>
<dbReference type="InParanoid" id="Q3AA62"/>
<keyword evidence="9" id="KW-1185">Reference proteome</keyword>
<dbReference type="STRING" id="246194.CHY_2158"/>
<evidence type="ECO:0000313" key="8">
    <source>
        <dbReference type="EMBL" id="ABB15795.1"/>
    </source>
</evidence>
<organism evidence="8 9">
    <name type="scientific">Carboxydothermus hydrogenoformans (strain ATCC BAA-161 / DSM 6008 / Z-2901)</name>
    <dbReference type="NCBI Taxonomy" id="246194"/>
    <lineage>
        <taxon>Bacteria</taxon>
        <taxon>Bacillati</taxon>
        <taxon>Bacillota</taxon>
        <taxon>Clostridia</taxon>
        <taxon>Thermoanaerobacterales</taxon>
        <taxon>Thermoanaerobacteraceae</taxon>
        <taxon>Carboxydothermus</taxon>
    </lineage>
</organism>
<dbReference type="Gene3D" id="3.30.70.1900">
    <property type="match status" value="1"/>
</dbReference>
<evidence type="ECO:0000256" key="5">
    <source>
        <dbReference type="PIRSR" id="PIRSR005054-1"/>
    </source>
</evidence>
<feature type="site" description="Transition state stabilizer" evidence="5">
    <location>
        <position position="55"/>
    </location>
</feature>
<gene>
    <name evidence="8" type="ordered locus">CHY_2158</name>
</gene>
<feature type="domain" description="CRISPR associated protein Cas6 C-terminal" evidence="7">
    <location>
        <begin position="125"/>
        <end position="248"/>
    </location>
</feature>
<evidence type="ECO:0000259" key="7">
    <source>
        <dbReference type="Pfam" id="PF01881"/>
    </source>
</evidence>
<feature type="active site" description="Proton acceptor" evidence="6">
    <location>
        <position position="28"/>
    </location>
</feature>
<dbReference type="eggNOG" id="COG1583">
    <property type="taxonomic scope" value="Bacteria"/>
</dbReference>
<dbReference type="GO" id="GO:0051607">
    <property type="term" value="P:defense response to virus"/>
    <property type="evidence" value="ECO:0007669"/>
    <property type="project" value="UniProtKB-KW"/>
</dbReference>
<dbReference type="Pfam" id="PF01881">
    <property type="entry name" value="Cas_Cas6_C"/>
    <property type="match status" value="1"/>
</dbReference>
<evidence type="ECO:0000256" key="1">
    <source>
        <dbReference type="ARBA" id="ARBA00005937"/>
    </source>
</evidence>
<dbReference type="GO" id="GO:0016788">
    <property type="term" value="F:hydrolase activity, acting on ester bonds"/>
    <property type="evidence" value="ECO:0007669"/>
    <property type="project" value="InterPro"/>
</dbReference>
<feature type="active site" description="Proton donor" evidence="6">
    <location>
        <position position="43"/>
    </location>
</feature>
<dbReference type="PANTHER" id="PTHR36984">
    <property type="entry name" value="CRISPR-ASSOCIATED ENDORIBONUCLEASE CAS6 1"/>
    <property type="match status" value="1"/>
</dbReference>
<evidence type="ECO:0000256" key="2">
    <source>
        <dbReference type="ARBA" id="ARBA00022884"/>
    </source>
</evidence>
<dbReference type="CDD" id="cd21140">
    <property type="entry name" value="Cas6_I-like"/>
    <property type="match status" value="1"/>
</dbReference>
<dbReference type="EMBL" id="CP000141">
    <property type="protein sequence ID" value="ABB15795.1"/>
    <property type="molecule type" value="Genomic_DNA"/>
</dbReference>
<dbReference type="InterPro" id="IPR010156">
    <property type="entry name" value="CRISPR-assoc_prot_Cas6"/>
</dbReference>
<keyword evidence="2" id="KW-0694">RNA-binding</keyword>
<comment type="similarity">
    <text evidence="1 4">Belongs to the CRISPR-associated protein Cas6/Cse3/CasE family.</text>
</comment>
<dbReference type="Pfam" id="PF21350">
    <property type="entry name" value="Cas6_I-A"/>
    <property type="match status" value="1"/>
</dbReference>
<reference evidence="8 9" key="1">
    <citation type="journal article" date="2005" name="PLoS Genet.">
        <title>Life in hot carbon monoxide: the complete genome sequence of Carboxydothermus hydrogenoformans Z-2901.</title>
        <authorList>
            <person name="Wu M."/>
            <person name="Ren Q."/>
            <person name="Durkin A.S."/>
            <person name="Daugherty S.C."/>
            <person name="Brinkac L.M."/>
            <person name="Dodson R.J."/>
            <person name="Madupu R."/>
            <person name="Sullivan S.A."/>
            <person name="Kolonay J.F."/>
            <person name="Haft D.H."/>
            <person name="Nelson W.C."/>
            <person name="Tallon L.J."/>
            <person name="Jones K.M."/>
            <person name="Ulrich L.E."/>
            <person name="Gonzalez J.M."/>
            <person name="Zhulin I.B."/>
            <person name="Robb F.T."/>
            <person name="Eisen J.A."/>
        </authorList>
    </citation>
    <scope>NUCLEOTIDE SEQUENCE [LARGE SCALE GENOMIC DNA]</scope>
    <source>
        <strain evidence="9">ATCC BAA-161 / DSM 6008 / Z-2901</strain>
    </source>
</reference>
<dbReference type="HOGENOM" id="CLU_089858_1_0_9"/>
<dbReference type="NCBIfam" id="TIGR01877">
    <property type="entry name" value="cas_cas6"/>
    <property type="match status" value="1"/>
</dbReference>
<dbReference type="InterPro" id="IPR049435">
    <property type="entry name" value="Cas_Cas6_C"/>
</dbReference>
<dbReference type="PIRSF" id="PIRSF005054">
    <property type="entry name" value="PF1131"/>
    <property type="match status" value="1"/>
</dbReference>
<dbReference type="PANTHER" id="PTHR36984:SF1">
    <property type="entry name" value="CRISPR-ASSOCIATED ENDORIBONUCLEASE CAS6 1"/>
    <property type="match status" value="1"/>
</dbReference>
<dbReference type="InterPro" id="IPR045747">
    <property type="entry name" value="CRISPR-assoc_prot_Cas6_N_sf"/>
</dbReference>
<dbReference type="KEGG" id="chy:CHY_2158"/>
<comment type="function">
    <text evidence="4">CRISPR (clustered regularly interspaced short palindromic repeat), is an adaptive immune system that provides protection against mobile genetic elements (viruses, transposable elements and conjugative plasmids). CRISPR clusters contain sequences complementary to antecedent mobile elements and target invading nucleic acids. CRISPR clusters are transcribed and processed into CRISPR RNA (crRNA).</text>
</comment>
<sequence>MRALIKFEVRSKALLPYNYQHALTALIYRGLGVESAKLATFLHDIGFRKGKKTFKFFTFSPLSFTNYKTTKEGIIVFPGTASFTVSSPLPEFIDYLTSGLWALRNFKIITLPVSIIEIAAIPLRNFTDEELFTLKSPLVLAIKSQEKATPTYLSYVEDKALYKEKLLNNLKNKYLVYYGCEPRIDYFDFAFDERHFQTKLPTRLITYKDQKIRGLCAPFKIKTNPELISLGYYAGFGEKNSMGFGFVE</sequence>
<dbReference type="OrthoDB" id="9797488at2"/>
<evidence type="ECO:0000313" key="9">
    <source>
        <dbReference type="Proteomes" id="UP000002706"/>
    </source>
</evidence>
<evidence type="ECO:0000256" key="6">
    <source>
        <dbReference type="PIRSR" id="PIRSR005054-50"/>
    </source>
</evidence>
<evidence type="ECO:0000256" key="3">
    <source>
        <dbReference type="ARBA" id="ARBA00023118"/>
    </source>
</evidence>
<protein>
    <recommendedName>
        <fullName evidence="4">CRISPR-associated endoribonuclease</fullName>
    </recommendedName>
</protein>
<dbReference type="SMR" id="Q3AA62"/>
<dbReference type="Gene3D" id="3.30.70.1890">
    <property type="match status" value="1"/>
</dbReference>
<proteinExistence type="inferred from homology"/>